<accession>A0A1G2KVI7</accession>
<reference evidence="1 2" key="1">
    <citation type="journal article" date="2016" name="Nat. Commun.">
        <title>Thousands of microbial genomes shed light on interconnected biogeochemical processes in an aquifer system.</title>
        <authorList>
            <person name="Anantharaman K."/>
            <person name="Brown C.T."/>
            <person name="Hug L.A."/>
            <person name="Sharon I."/>
            <person name="Castelle C.J."/>
            <person name="Probst A.J."/>
            <person name="Thomas B.C."/>
            <person name="Singh A."/>
            <person name="Wilkins M.J."/>
            <person name="Karaoz U."/>
            <person name="Brodie E.L."/>
            <person name="Williams K.H."/>
            <person name="Hubbard S.S."/>
            <person name="Banfield J.F."/>
        </authorList>
    </citation>
    <scope>NUCLEOTIDE SEQUENCE [LARGE SCALE GENOMIC DNA]</scope>
</reference>
<dbReference type="Pfam" id="PF18908">
    <property type="entry name" value="DUF5663"/>
    <property type="match status" value="1"/>
</dbReference>
<dbReference type="InterPro" id="IPR043722">
    <property type="entry name" value="DUF5663"/>
</dbReference>
<organism evidence="1 2">
    <name type="scientific">Candidatus Sungbacteria bacterium RIFCSPHIGHO2_02_FULL_52_23</name>
    <dbReference type="NCBI Taxonomy" id="1802274"/>
    <lineage>
        <taxon>Bacteria</taxon>
        <taxon>Candidatus Sungiibacteriota</taxon>
    </lineage>
</organism>
<gene>
    <name evidence="1" type="ORF">A3J58_03620</name>
</gene>
<sequence>MLGQDQSHNLLALFGLADASSEAQEKFLNDASEKILEAVVEKIEQKLPPEKREEFFRLFEKDPPASEEEKAAFFQTYIPDFRDILLAEVERFQKKALERTRT</sequence>
<comment type="caution">
    <text evidence="1">The sequence shown here is derived from an EMBL/GenBank/DDBJ whole genome shotgun (WGS) entry which is preliminary data.</text>
</comment>
<proteinExistence type="predicted"/>
<evidence type="ECO:0000313" key="2">
    <source>
        <dbReference type="Proteomes" id="UP000178510"/>
    </source>
</evidence>
<dbReference type="EMBL" id="MHQM01000026">
    <property type="protein sequence ID" value="OHA03457.1"/>
    <property type="molecule type" value="Genomic_DNA"/>
</dbReference>
<dbReference type="AlphaFoldDB" id="A0A1G2KVI7"/>
<name>A0A1G2KVI7_9BACT</name>
<dbReference type="STRING" id="1802274.A3J58_03620"/>
<evidence type="ECO:0000313" key="1">
    <source>
        <dbReference type="EMBL" id="OHA03457.1"/>
    </source>
</evidence>
<dbReference type="Proteomes" id="UP000178510">
    <property type="component" value="Unassembled WGS sequence"/>
</dbReference>
<protein>
    <submittedName>
        <fullName evidence="1">Uncharacterized protein</fullName>
    </submittedName>
</protein>